<organism evidence="2 3">
    <name type="scientific">Haematococcus lacustris</name>
    <name type="common">Green alga</name>
    <name type="synonym">Haematococcus pluvialis</name>
    <dbReference type="NCBI Taxonomy" id="44745"/>
    <lineage>
        <taxon>Eukaryota</taxon>
        <taxon>Viridiplantae</taxon>
        <taxon>Chlorophyta</taxon>
        <taxon>core chlorophytes</taxon>
        <taxon>Chlorophyceae</taxon>
        <taxon>CS clade</taxon>
        <taxon>Chlamydomonadales</taxon>
        <taxon>Haematococcaceae</taxon>
        <taxon>Haematococcus</taxon>
    </lineage>
</organism>
<name>A0A6A0A0K8_HAELA</name>
<accession>A0A6A0A0K8</accession>
<evidence type="ECO:0000313" key="3">
    <source>
        <dbReference type="Proteomes" id="UP000485058"/>
    </source>
</evidence>
<dbReference type="Proteomes" id="UP000485058">
    <property type="component" value="Unassembled WGS sequence"/>
</dbReference>
<keyword evidence="3" id="KW-1185">Reference proteome</keyword>
<proteinExistence type="predicted"/>
<reference evidence="2 3" key="1">
    <citation type="submission" date="2020-02" db="EMBL/GenBank/DDBJ databases">
        <title>Draft genome sequence of Haematococcus lacustris strain NIES-144.</title>
        <authorList>
            <person name="Morimoto D."/>
            <person name="Nakagawa S."/>
            <person name="Yoshida T."/>
            <person name="Sawayama S."/>
        </authorList>
    </citation>
    <scope>NUCLEOTIDE SEQUENCE [LARGE SCALE GENOMIC DNA]</scope>
    <source>
        <strain evidence="2 3">NIES-144</strain>
    </source>
</reference>
<comment type="caution">
    <text evidence="2">The sequence shown here is derived from an EMBL/GenBank/DDBJ whole genome shotgun (WGS) entry which is preliminary data.</text>
</comment>
<protein>
    <submittedName>
        <fullName evidence="2">Uncharacterized protein</fullName>
    </submittedName>
</protein>
<feature type="region of interest" description="Disordered" evidence="1">
    <location>
        <begin position="16"/>
        <end position="70"/>
    </location>
</feature>
<dbReference type="EMBL" id="BLLF01002676">
    <property type="protein sequence ID" value="GFH24946.1"/>
    <property type="molecule type" value="Genomic_DNA"/>
</dbReference>
<gene>
    <name evidence="2" type="ORF">HaLaN_22827</name>
</gene>
<sequence length="70" mass="7230">MESRALVSQRAFARFGKKARDADGWTDTPQQREARAQGALQQGASGPLLLTGKRPQGGGGAATGAAPSTY</sequence>
<evidence type="ECO:0000256" key="1">
    <source>
        <dbReference type="SAM" id="MobiDB-lite"/>
    </source>
</evidence>
<evidence type="ECO:0000313" key="2">
    <source>
        <dbReference type="EMBL" id="GFH24946.1"/>
    </source>
</evidence>
<dbReference type="AlphaFoldDB" id="A0A6A0A0K8"/>